<dbReference type="Gene3D" id="1.25.40.10">
    <property type="entry name" value="Tetratricopeptide repeat domain"/>
    <property type="match status" value="1"/>
</dbReference>
<dbReference type="SMART" id="SM00028">
    <property type="entry name" value="TPR"/>
    <property type="match status" value="3"/>
</dbReference>
<feature type="chain" id="PRO_5013155109" evidence="4">
    <location>
        <begin position="20"/>
        <end position="186"/>
    </location>
</feature>
<dbReference type="RefSeq" id="WP_342742672.1">
    <property type="nucleotide sequence ID" value="NZ_FQUE01000001.1"/>
</dbReference>
<dbReference type="InterPro" id="IPR050498">
    <property type="entry name" value="Ycf3"/>
</dbReference>
<dbReference type="PANTHER" id="PTHR44858">
    <property type="entry name" value="TETRATRICOPEPTIDE REPEAT PROTEIN 6"/>
    <property type="match status" value="1"/>
</dbReference>
<reference evidence="6" key="1">
    <citation type="submission" date="2016-11" db="EMBL/GenBank/DDBJ databases">
        <authorList>
            <person name="Varghese N."/>
            <person name="Submissions S."/>
        </authorList>
    </citation>
    <scope>NUCLEOTIDE SEQUENCE [LARGE SCALE GENOMIC DNA]</scope>
    <source>
        <strain evidence="6">DSM 29326</strain>
    </source>
</reference>
<dbReference type="AlphaFoldDB" id="A0A1M4SUG2"/>
<evidence type="ECO:0000256" key="3">
    <source>
        <dbReference type="PROSITE-ProRule" id="PRU00339"/>
    </source>
</evidence>
<dbReference type="PANTHER" id="PTHR44858:SF1">
    <property type="entry name" value="UDP-N-ACETYLGLUCOSAMINE--PEPTIDE N-ACETYLGLUCOSAMINYLTRANSFERASE SPINDLY-RELATED"/>
    <property type="match status" value="1"/>
</dbReference>
<evidence type="ECO:0000256" key="2">
    <source>
        <dbReference type="ARBA" id="ARBA00022803"/>
    </source>
</evidence>
<proteinExistence type="predicted"/>
<keyword evidence="6" id="KW-1185">Reference proteome</keyword>
<organism evidence="5 6">
    <name type="scientific">Loktanella atrilutea</name>
    <dbReference type="NCBI Taxonomy" id="366533"/>
    <lineage>
        <taxon>Bacteria</taxon>
        <taxon>Pseudomonadati</taxon>
        <taxon>Pseudomonadota</taxon>
        <taxon>Alphaproteobacteria</taxon>
        <taxon>Rhodobacterales</taxon>
        <taxon>Roseobacteraceae</taxon>
        <taxon>Loktanella</taxon>
    </lineage>
</organism>
<dbReference type="SUPFAM" id="SSF48452">
    <property type="entry name" value="TPR-like"/>
    <property type="match status" value="1"/>
</dbReference>
<feature type="signal peptide" evidence="4">
    <location>
        <begin position="1"/>
        <end position="19"/>
    </location>
</feature>
<sequence>MPDMRLILALTLLAAPAFAQDTESVCPTAPDHAAEAAEIIARLQRTGNEMQARPLADRLWQLWTDAPDAKAQALLDEGMAKREGYDFLGARDTFDTLVEYCPDYAEGYNQRAFASFLRQEYDAALYDLDKALAITPTHIAAMSGKALTLMGLGRMEEAQEVLRDALALNPWLKERGLLQEPAGTDL</sequence>
<gene>
    <name evidence="5" type="ORF">SAMN05444339_101143</name>
</gene>
<evidence type="ECO:0000313" key="5">
    <source>
        <dbReference type="EMBL" id="SHE35818.1"/>
    </source>
</evidence>
<dbReference type="InterPro" id="IPR019734">
    <property type="entry name" value="TPR_rpt"/>
</dbReference>
<accession>A0A1M4SUG2</accession>
<keyword evidence="4" id="KW-0732">Signal</keyword>
<feature type="repeat" description="TPR" evidence="3">
    <location>
        <begin position="105"/>
        <end position="138"/>
    </location>
</feature>
<dbReference type="PROSITE" id="PS50005">
    <property type="entry name" value="TPR"/>
    <property type="match status" value="1"/>
</dbReference>
<evidence type="ECO:0000256" key="4">
    <source>
        <dbReference type="SAM" id="SignalP"/>
    </source>
</evidence>
<keyword evidence="1" id="KW-0677">Repeat</keyword>
<dbReference type="InterPro" id="IPR011990">
    <property type="entry name" value="TPR-like_helical_dom_sf"/>
</dbReference>
<name>A0A1M4SUG2_LOKAT</name>
<evidence type="ECO:0000256" key="1">
    <source>
        <dbReference type="ARBA" id="ARBA00022737"/>
    </source>
</evidence>
<dbReference type="Pfam" id="PF14559">
    <property type="entry name" value="TPR_19"/>
    <property type="match status" value="1"/>
</dbReference>
<dbReference type="STRING" id="366533.SAMN05444339_101143"/>
<keyword evidence="2 3" id="KW-0802">TPR repeat</keyword>
<evidence type="ECO:0000313" key="6">
    <source>
        <dbReference type="Proteomes" id="UP000183987"/>
    </source>
</evidence>
<protein>
    <submittedName>
        <fullName evidence="5">Uncharacterized protein</fullName>
    </submittedName>
</protein>
<dbReference type="Proteomes" id="UP000183987">
    <property type="component" value="Unassembled WGS sequence"/>
</dbReference>
<dbReference type="EMBL" id="FQUE01000001">
    <property type="protein sequence ID" value="SHE35818.1"/>
    <property type="molecule type" value="Genomic_DNA"/>
</dbReference>